<dbReference type="EMBL" id="AP018694">
    <property type="protein sequence ID" value="BBE17848.1"/>
    <property type="molecule type" value="Genomic_DNA"/>
</dbReference>
<dbReference type="Proteomes" id="UP001193389">
    <property type="component" value="Chromosome"/>
</dbReference>
<reference evidence="1" key="1">
    <citation type="journal article" date="2020" name="Int. J. Syst. Evol. Microbiol.">
        <title>Aquipluma nitroreducens gen. nov. sp. nov., a novel facultatively anaerobic bacterium isolated from a freshwater lake.</title>
        <authorList>
            <person name="Watanabe M."/>
            <person name="Kojima H."/>
            <person name="Fukui M."/>
        </authorList>
    </citation>
    <scope>NUCLEOTIDE SEQUENCE</scope>
    <source>
        <strain evidence="1">MeG22</strain>
    </source>
</reference>
<accession>A0A5K7S8G4</accession>
<evidence type="ECO:0000313" key="1">
    <source>
        <dbReference type="EMBL" id="BBE17848.1"/>
    </source>
</evidence>
<name>A0A5K7S8G4_9BACT</name>
<sequence>MASQFYAFSEKELEKYEDKINWDKISQNSAVGWNESLIRKFSHRLDWIAFSQNAVFAVTNLLEVFKDQIDWEGEVEDGFFYSVASGNHIIWTSELIDKYQDRLNFNYLSMNEQVQWSEQLIEKYKDRWNWGNILMNDSIPWTLPLLKKFISCMDTSMFYFQFHPILTGQLDIVEKYWDLFCVNAICMNSNLPWKEKDLLTRWKDILDWRGLAGNTALFNDPQFFENNLDKWLNGPDDKFEILSGNQALPWSIQFLERFENRWDWEKLSQCSYLPWSAELIDRFATNWEWGGKCDGYITEDEDGNQLPVPIPISNCYSTGIVTNPHLPWTIDFILKYQYRLDLDQLAENEGVWEKMFKPFWDKNLLDMM</sequence>
<keyword evidence="2" id="KW-1185">Reference proteome</keyword>
<organism evidence="1 2">
    <name type="scientific">Aquipluma nitroreducens</name>
    <dbReference type="NCBI Taxonomy" id="2010828"/>
    <lineage>
        <taxon>Bacteria</taxon>
        <taxon>Pseudomonadati</taxon>
        <taxon>Bacteroidota</taxon>
        <taxon>Bacteroidia</taxon>
        <taxon>Marinilabiliales</taxon>
        <taxon>Prolixibacteraceae</taxon>
        <taxon>Aquipluma</taxon>
    </lineage>
</organism>
<protein>
    <submittedName>
        <fullName evidence="1">ORF MSV027 tryptophan repeat gene family protein</fullName>
    </submittedName>
</protein>
<gene>
    <name evidence="1" type="ORF">AQPE_2007</name>
</gene>
<proteinExistence type="predicted"/>
<evidence type="ECO:0000313" key="2">
    <source>
        <dbReference type="Proteomes" id="UP001193389"/>
    </source>
</evidence>
<dbReference type="KEGG" id="anf:AQPE_2007"/>
<dbReference type="AlphaFoldDB" id="A0A5K7S8G4"/>